<evidence type="ECO:0000256" key="11">
    <source>
        <dbReference type="ARBA" id="ARBA00023004"/>
    </source>
</evidence>
<feature type="domain" description="Cytochrome oxidase subunit II copper A binding" evidence="20">
    <location>
        <begin position="103"/>
        <end position="220"/>
    </location>
</feature>
<keyword evidence="9 16" id="KW-0249">Electron transport</keyword>
<accession>A0A518DJG2</accession>
<feature type="domain" description="Cytochrome oxidase subunit II transmembrane region profile" evidence="21">
    <location>
        <begin position="6"/>
        <end position="102"/>
    </location>
</feature>
<dbReference type="GO" id="GO:0005507">
    <property type="term" value="F:copper ion binding"/>
    <property type="evidence" value="ECO:0007669"/>
    <property type="project" value="InterPro"/>
</dbReference>
<evidence type="ECO:0000313" key="24">
    <source>
        <dbReference type="Proteomes" id="UP000317429"/>
    </source>
</evidence>
<evidence type="ECO:0000256" key="10">
    <source>
        <dbReference type="ARBA" id="ARBA00022989"/>
    </source>
</evidence>
<feature type="region of interest" description="Disordered" evidence="18">
    <location>
        <begin position="339"/>
        <end position="404"/>
    </location>
</feature>
<dbReference type="EC" id="7.1.1.9" evidence="17"/>
<dbReference type="PROSITE" id="PS51007">
    <property type="entry name" value="CYTC"/>
    <property type="match status" value="1"/>
</dbReference>
<sequence length="404" mass="44602">MTTAHLPPLASFWFFNSGSTFVPTVDSLFYFILWLSTFFFVLIVGLMLFFMVWYRHRPGHAPEHSPHHNNLLEATWTIIPVMLVFVIFGLGFSGFMELRTVPDNAFEVQVIAQKWNWSFQYPNGGIAPELHVPKGRPIKLVLQSKDVLHSIFVPAFRMKMDCVPGRYNTCWFEATEATGSDPGDGFELFCAEYCGTSHSTMVSRVVVYDNDADFQKFLEGVIDPRKENNPVIAGQTLYQNRGCVQCHSLDGAARTGPSFKGGWGKEQKMKTGGPVLMDENYIRESILNPMAKVHDGFNPVMPSYQGQLKDDEIYALIAFIKSINIEGFETQWPAIEGEEGAEAEEGAAEQNGAEQEPEAGEAGEKADANEASQGAEGAEPSKAPSSESPETTDDTPVESSGDGA</sequence>
<evidence type="ECO:0000256" key="7">
    <source>
        <dbReference type="ARBA" id="ARBA00022723"/>
    </source>
</evidence>
<feature type="compositionally biased region" description="Low complexity" evidence="18">
    <location>
        <begin position="369"/>
        <end position="389"/>
    </location>
</feature>
<dbReference type="RefSeq" id="WP_145291787.1">
    <property type="nucleotide sequence ID" value="NZ_CP036291.1"/>
</dbReference>
<evidence type="ECO:0000256" key="13">
    <source>
        <dbReference type="ARBA" id="ARBA00023136"/>
    </source>
</evidence>
<evidence type="ECO:0000256" key="18">
    <source>
        <dbReference type="SAM" id="MobiDB-lite"/>
    </source>
</evidence>
<dbReference type="Gene3D" id="2.60.40.420">
    <property type="entry name" value="Cupredoxins - blue copper proteins"/>
    <property type="match status" value="1"/>
</dbReference>
<keyword evidence="24" id="KW-1185">Reference proteome</keyword>
<evidence type="ECO:0000313" key="23">
    <source>
        <dbReference type="EMBL" id="QDU91624.1"/>
    </source>
</evidence>
<evidence type="ECO:0000256" key="19">
    <source>
        <dbReference type="SAM" id="Phobius"/>
    </source>
</evidence>
<dbReference type="InterPro" id="IPR036257">
    <property type="entry name" value="Cyt_c_oxidase_su2_TM_sf"/>
</dbReference>
<keyword evidence="6 16" id="KW-0812">Transmembrane</keyword>
<dbReference type="GO" id="GO:0020037">
    <property type="term" value="F:heme binding"/>
    <property type="evidence" value="ECO:0007669"/>
    <property type="project" value="InterPro"/>
</dbReference>
<dbReference type="EMBL" id="CP036291">
    <property type="protein sequence ID" value="QDU91624.1"/>
    <property type="molecule type" value="Genomic_DNA"/>
</dbReference>
<keyword evidence="23" id="KW-0560">Oxidoreductase</keyword>
<dbReference type="GO" id="GO:0005886">
    <property type="term" value="C:plasma membrane"/>
    <property type="evidence" value="ECO:0007669"/>
    <property type="project" value="UniProtKB-SubCell"/>
</dbReference>
<keyword evidence="5 16" id="KW-0679">Respiratory chain</keyword>
<evidence type="ECO:0000256" key="14">
    <source>
        <dbReference type="ARBA" id="ARBA00024688"/>
    </source>
</evidence>
<dbReference type="InterPro" id="IPR011759">
    <property type="entry name" value="Cyt_c_oxidase_su2_TM_dom"/>
</dbReference>
<dbReference type="PANTHER" id="PTHR22888:SF9">
    <property type="entry name" value="CYTOCHROME C OXIDASE SUBUNIT 2"/>
    <property type="match status" value="1"/>
</dbReference>
<evidence type="ECO:0000256" key="16">
    <source>
        <dbReference type="RuleBase" id="RU000456"/>
    </source>
</evidence>
<evidence type="ECO:0000256" key="3">
    <source>
        <dbReference type="ARBA" id="ARBA00022448"/>
    </source>
</evidence>
<evidence type="ECO:0000259" key="22">
    <source>
        <dbReference type="PROSITE" id="PS51007"/>
    </source>
</evidence>
<evidence type="ECO:0000256" key="9">
    <source>
        <dbReference type="ARBA" id="ARBA00022982"/>
    </source>
</evidence>
<dbReference type="PROSITE" id="PS00078">
    <property type="entry name" value="COX2"/>
    <property type="match status" value="1"/>
</dbReference>
<evidence type="ECO:0000256" key="4">
    <source>
        <dbReference type="ARBA" id="ARBA00022617"/>
    </source>
</evidence>
<comment type="cofactor">
    <cofactor evidence="17">
        <name>Cu cation</name>
        <dbReference type="ChEBI" id="CHEBI:23378"/>
    </cofactor>
    <text evidence="17">Binds a copper A center.</text>
</comment>
<keyword evidence="11 15" id="KW-0408">Iron</keyword>
<dbReference type="PANTHER" id="PTHR22888">
    <property type="entry name" value="CYTOCHROME C OXIDASE, SUBUNIT II"/>
    <property type="match status" value="1"/>
</dbReference>
<comment type="subcellular location">
    <subcellularLocation>
        <location evidence="16">Cell membrane</location>
        <topology evidence="16">Multi-pass membrane protein</topology>
    </subcellularLocation>
    <subcellularLocation>
        <location evidence="1">Membrane</location>
        <topology evidence="1">Multi-pass membrane protein</topology>
    </subcellularLocation>
</comment>
<dbReference type="InterPro" id="IPR001505">
    <property type="entry name" value="Copper_CuA"/>
</dbReference>
<dbReference type="Proteomes" id="UP000317429">
    <property type="component" value="Chromosome"/>
</dbReference>
<dbReference type="PROSITE" id="PS50857">
    <property type="entry name" value="COX2_CUA"/>
    <property type="match status" value="1"/>
</dbReference>
<dbReference type="Pfam" id="PF02790">
    <property type="entry name" value="COX2_TM"/>
    <property type="match status" value="1"/>
</dbReference>
<evidence type="ECO:0000256" key="12">
    <source>
        <dbReference type="ARBA" id="ARBA00023008"/>
    </source>
</evidence>
<keyword evidence="12 17" id="KW-0186">Copper</keyword>
<evidence type="ECO:0000259" key="20">
    <source>
        <dbReference type="PROSITE" id="PS50857"/>
    </source>
</evidence>
<dbReference type="OrthoDB" id="9773456at2"/>
<dbReference type="SUPFAM" id="SSF81464">
    <property type="entry name" value="Cytochrome c oxidase subunit II-like, transmembrane region"/>
    <property type="match status" value="1"/>
</dbReference>
<protein>
    <recommendedName>
        <fullName evidence="17">Cytochrome c oxidase subunit 2</fullName>
        <ecNumber evidence="17">7.1.1.9</ecNumber>
    </recommendedName>
</protein>
<keyword evidence="4 15" id="KW-0349">Heme</keyword>
<evidence type="ECO:0000256" key="2">
    <source>
        <dbReference type="ARBA" id="ARBA00007866"/>
    </source>
</evidence>
<evidence type="ECO:0000256" key="5">
    <source>
        <dbReference type="ARBA" id="ARBA00022660"/>
    </source>
</evidence>
<dbReference type="InterPro" id="IPR009056">
    <property type="entry name" value="Cyt_c-like_dom"/>
</dbReference>
<dbReference type="GO" id="GO:0016491">
    <property type="term" value="F:oxidoreductase activity"/>
    <property type="evidence" value="ECO:0007669"/>
    <property type="project" value="UniProtKB-KW"/>
</dbReference>
<dbReference type="SUPFAM" id="SSF46626">
    <property type="entry name" value="Cytochrome c"/>
    <property type="match status" value="1"/>
</dbReference>
<feature type="domain" description="Cytochrome c" evidence="22">
    <location>
        <begin position="229"/>
        <end position="324"/>
    </location>
</feature>
<dbReference type="InterPro" id="IPR008972">
    <property type="entry name" value="Cupredoxin"/>
</dbReference>
<evidence type="ECO:0000256" key="15">
    <source>
        <dbReference type="PROSITE-ProRule" id="PRU00433"/>
    </source>
</evidence>
<dbReference type="KEGG" id="pnd:Pla175_50540"/>
<name>A0A518DJG2_9BACT</name>
<proteinExistence type="inferred from homology"/>
<gene>
    <name evidence="23" type="primary">ctaC_2</name>
    <name evidence="23" type="ORF">Pla175_50540</name>
</gene>
<evidence type="ECO:0000256" key="1">
    <source>
        <dbReference type="ARBA" id="ARBA00004141"/>
    </source>
</evidence>
<dbReference type="Pfam" id="PF00116">
    <property type="entry name" value="COX2"/>
    <property type="match status" value="1"/>
</dbReference>
<comment type="similarity">
    <text evidence="2 16">Belongs to the cytochrome c oxidase subunit 2 family.</text>
</comment>
<keyword evidence="10 19" id="KW-1133">Transmembrane helix</keyword>
<dbReference type="Pfam" id="PF00034">
    <property type="entry name" value="Cytochrom_C"/>
    <property type="match status" value="1"/>
</dbReference>
<evidence type="ECO:0000256" key="6">
    <source>
        <dbReference type="ARBA" id="ARBA00022692"/>
    </source>
</evidence>
<dbReference type="SUPFAM" id="SSF49503">
    <property type="entry name" value="Cupredoxins"/>
    <property type="match status" value="1"/>
</dbReference>
<dbReference type="InterPro" id="IPR014222">
    <property type="entry name" value="Cyt_c_oxidase_su2"/>
</dbReference>
<dbReference type="GO" id="GO:0042773">
    <property type="term" value="P:ATP synthesis coupled electron transport"/>
    <property type="evidence" value="ECO:0007669"/>
    <property type="project" value="TreeGrafter"/>
</dbReference>
<comment type="catalytic activity">
    <reaction evidence="17">
        <text>4 Fe(II)-[cytochrome c] + O2 + 8 H(+)(in) = 4 Fe(III)-[cytochrome c] + 2 H2O + 4 H(+)(out)</text>
        <dbReference type="Rhea" id="RHEA:11436"/>
        <dbReference type="Rhea" id="RHEA-COMP:10350"/>
        <dbReference type="Rhea" id="RHEA-COMP:14399"/>
        <dbReference type="ChEBI" id="CHEBI:15377"/>
        <dbReference type="ChEBI" id="CHEBI:15378"/>
        <dbReference type="ChEBI" id="CHEBI:15379"/>
        <dbReference type="ChEBI" id="CHEBI:29033"/>
        <dbReference type="ChEBI" id="CHEBI:29034"/>
        <dbReference type="EC" id="7.1.1.9"/>
    </reaction>
</comment>
<dbReference type="InterPro" id="IPR002429">
    <property type="entry name" value="CcO_II-like_C"/>
</dbReference>
<evidence type="ECO:0000256" key="8">
    <source>
        <dbReference type="ARBA" id="ARBA00022967"/>
    </source>
</evidence>
<reference evidence="23 24" key="1">
    <citation type="submission" date="2019-02" db="EMBL/GenBank/DDBJ databases">
        <title>Deep-cultivation of Planctomycetes and their phenomic and genomic characterization uncovers novel biology.</title>
        <authorList>
            <person name="Wiegand S."/>
            <person name="Jogler M."/>
            <person name="Boedeker C."/>
            <person name="Pinto D."/>
            <person name="Vollmers J."/>
            <person name="Rivas-Marin E."/>
            <person name="Kohn T."/>
            <person name="Peeters S.H."/>
            <person name="Heuer A."/>
            <person name="Rast P."/>
            <person name="Oberbeckmann S."/>
            <person name="Bunk B."/>
            <person name="Jeske O."/>
            <person name="Meyerdierks A."/>
            <person name="Storesund J.E."/>
            <person name="Kallscheuer N."/>
            <person name="Luecker S."/>
            <person name="Lage O.M."/>
            <person name="Pohl T."/>
            <person name="Merkel B.J."/>
            <person name="Hornburger P."/>
            <person name="Mueller R.-W."/>
            <person name="Bruemmer F."/>
            <person name="Labrenz M."/>
            <person name="Spormann A.M."/>
            <person name="Op den Camp H."/>
            <person name="Overmann J."/>
            <person name="Amann R."/>
            <person name="Jetten M.S.M."/>
            <person name="Mascher T."/>
            <person name="Medema M.H."/>
            <person name="Devos D.P."/>
            <person name="Kaster A.-K."/>
            <person name="Ovreas L."/>
            <person name="Rohde M."/>
            <person name="Galperin M.Y."/>
            <person name="Jogler C."/>
        </authorList>
    </citation>
    <scope>NUCLEOTIDE SEQUENCE [LARGE SCALE GENOMIC DNA]</scope>
    <source>
        <strain evidence="23 24">Pla175</strain>
    </source>
</reference>
<keyword evidence="8" id="KW-1278">Translocase</keyword>
<organism evidence="23 24">
    <name type="scientific">Pirellulimonas nuda</name>
    <dbReference type="NCBI Taxonomy" id="2528009"/>
    <lineage>
        <taxon>Bacteria</taxon>
        <taxon>Pseudomonadati</taxon>
        <taxon>Planctomycetota</taxon>
        <taxon>Planctomycetia</taxon>
        <taxon>Pirellulales</taxon>
        <taxon>Lacipirellulaceae</taxon>
        <taxon>Pirellulimonas</taxon>
    </lineage>
</organism>
<evidence type="ECO:0000256" key="17">
    <source>
        <dbReference type="RuleBase" id="RU004024"/>
    </source>
</evidence>
<dbReference type="InterPro" id="IPR045187">
    <property type="entry name" value="CcO_II"/>
</dbReference>
<keyword evidence="13 19" id="KW-0472">Membrane</keyword>
<dbReference type="GO" id="GO:0004129">
    <property type="term" value="F:cytochrome-c oxidase activity"/>
    <property type="evidence" value="ECO:0007669"/>
    <property type="project" value="UniProtKB-EC"/>
</dbReference>
<dbReference type="InterPro" id="IPR036909">
    <property type="entry name" value="Cyt_c-like_dom_sf"/>
</dbReference>
<dbReference type="Gene3D" id="1.10.760.10">
    <property type="entry name" value="Cytochrome c-like domain"/>
    <property type="match status" value="1"/>
</dbReference>
<dbReference type="CDD" id="cd13915">
    <property type="entry name" value="CuRO_HCO_II_like_2"/>
    <property type="match status" value="1"/>
</dbReference>
<dbReference type="NCBIfam" id="TIGR02866">
    <property type="entry name" value="CoxB"/>
    <property type="match status" value="1"/>
</dbReference>
<dbReference type="Gene3D" id="1.10.287.90">
    <property type="match status" value="1"/>
</dbReference>
<keyword evidence="7 15" id="KW-0479">Metal-binding</keyword>
<dbReference type="PROSITE" id="PS50999">
    <property type="entry name" value="COX2_TM"/>
    <property type="match status" value="1"/>
</dbReference>
<keyword evidence="3 16" id="KW-0813">Transport</keyword>
<feature type="transmembrane region" description="Helical" evidence="19">
    <location>
        <begin position="74"/>
        <end position="96"/>
    </location>
</feature>
<feature type="transmembrane region" description="Helical" evidence="19">
    <location>
        <begin position="28"/>
        <end position="53"/>
    </location>
</feature>
<comment type="function">
    <text evidence="14 17">Subunits I and II form the functional core of the enzyme complex. Electrons originating in cytochrome c are transferred via heme a and Cu(A) to the binuclear center formed by heme a3 and Cu(B).</text>
</comment>
<dbReference type="AlphaFoldDB" id="A0A518DJG2"/>
<evidence type="ECO:0000259" key="21">
    <source>
        <dbReference type="PROSITE" id="PS50999"/>
    </source>
</evidence>